<dbReference type="PROSITE" id="PS51914">
    <property type="entry name" value="MRH"/>
    <property type="match status" value="1"/>
</dbReference>
<keyword evidence="2" id="KW-1015">Disulfide bond</keyword>
<dbReference type="KEGG" id="aqu:100636104"/>
<evidence type="ECO:0000313" key="7">
    <source>
        <dbReference type="Proteomes" id="UP000007879"/>
    </source>
</evidence>
<dbReference type="EnsemblMetazoa" id="Aqu2.1.42071_001">
    <property type="protein sequence ID" value="Aqu2.1.42071_001"/>
    <property type="gene ID" value="Aqu2.1.42071"/>
</dbReference>
<feature type="signal peptide" evidence="4">
    <location>
        <begin position="1"/>
        <end position="17"/>
    </location>
</feature>
<feature type="compositionally biased region" description="Low complexity" evidence="3">
    <location>
        <begin position="345"/>
        <end position="365"/>
    </location>
</feature>
<keyword evidence="1 4" id="KW-0732">Signal</keyword>
<reference evidence="7" key="1">
    <citation type="journal article" date="2010" name="Nature">
        <title>The Amphimedon queenslandica genome and the evolution of animal complexity.</title>
        <authorList>
            <person name="Srivastava M."/>
            <person name="Simakov O."/>
            <person name="Chapman J."/>
            <person name="Fahey B."/>
            <person name="Gauthier M.E."/>
            <person name="Mitros T."/>
            <person name="Richards G.S."/>
            <person name="Conaco C."/>
            <person name="Dacre M."/>
            <person name="Hellsten U."/>
            <person name="Larroux C."/>
            <person name="Putnam N.H."/>
            <person name="Stanke M."/>
            <person name="Adamska M."/>
            <person name="Darling A."/>
            <person name="Degnan S.M."/>
            <person name="Oakley T.H."/>
            <person name="Plachetzki D.C."/>
            <person name="Zhai Y."/>
            <person name="Adamski M."/>
            <person name="Calcino A."/>
            <person name="Cummins S.F."/>
            <person name="Goodstein D.M."/>
            <person name="Harris C."/>
            <person name="Jackson D.J."/>
            <person name="Leys S.P."/>
            <person name="Shu S."/>
            <person name="Woodcroft B.J."/>
            <person name="Vervoort M."/>
            <person name="Kosik K.S."/>
            <person name="Manning G."/>
            <person name="Degnan B.M."/>
            <person name="Rokhsar D.S."/>
        </authorList>
    </citation>
    <scope>NUCLEOTIDE SEQUENCE [LARGE SCALE GENOMIC DNA]</scope>
</reference>
<evidence type="ECO:0000256" key="1">
    <source>
        <dbReference type="ARBA" id="ARBA00022729"/>
    </source>
</evidence>
<dbReference type="EnsemblMetazoa" id="XM_011409125.2">
    <property type="protein sequence ID" value="XP_011407427.2"/>
    <property type="gene ID" value="LOC100636104"/>
</dbReference>
<dbReference type="InterPro" id="IPR009011">
    <property type="entry name" value="Man6P_isomerase_rcpt-bd_dom_sf"/>
</dbReference>
<dbReference type="InterPro" id="IPR036607">
    <property type="entry name" value="PRKCSH"/>
</dbReference>
<feature type="compositionally biased region" description="Polar residues" evidence="3">
    <location>
        <begin position="291"/>
        <end position="311"/>
    </location>
</feature>
<dbReference type="InterPro" id="IPR039794">
    <property type="entry name" value="Gtb1-like"/>
</dbReference>
<reference evidence="6" key="2">
    <citation type="submission" date="2017-05" db="UniProtKB">
        <authorList>
            <consortium name="EnsemblMetazoa"/>
        </authorList>
    </citation>
    <scope>IDENTIFICATION</scope>
</reference>
<dbReference type="PANTHER" id="PTHR12630">
    <property type="entry name" value="N-LINKED OLIGOSACCHARIDE PROCESSING"/>
    <property type="match status" value="1"/>
</dbReference>
<dbReference type="InterPro" id="IPR044865">
    <property type="entry name" value="MRH_dom"/>
</dbReference>
<protein>
    <recommendedName>
        <fullName evidence="5">MRH domain-containing protein</fullName>
    </recommendedName>
</protein>
<dbReference type="PANTHER" id="PTHR12630:SF6">
    <property type="entry name" value="N-ACETYLGLUCOSAMINE-1-PHOSPHOTRANSFERASE SUBUNIT GAMMA"/>
    <property type="match status" value="1"/>
</dbReference>
<evidence type="ECO:0000256" key="3">
    <source>
        <dbReference type="SAM" id="MobiDB-lite"/>
    </source>
</evidence>
<feature type="compositionally biased region" description="Polar residues" evidence="3">
    <location>
        <begin position="318"/>
        <end position="342"/>
    </location>
</feature>
<evidence type="ECO:0000313" key="6">
    <source>
        <dbReference type="EnsemblMetazoa" id="Aqu2.1.42071_001"/>
    </source>
</evidence>
<dbReference type="eggNOG" id="KOG2397">
    <property type="taxonomic scope" value="Eukaryota"/>
</dbReference>
<dbReference type="GO" id="GO:0005794">
    <property type="term" value="C:Golgi apparatus"/>
    <property type="evidence" value="ECO:0007669"/>
    <property type="project" value="TreeGrafter"/>
</dbReference>
<dbReference type="STRING" id="400682.A0A1X7VNU4"/>
<evidence type="ECO:0000256" key="4">
    <source>
        <dbReference type="SAM" id="SignalP"/>
    </source>
</evidence>
<gene>
    <name evidence="6" type="primary">100636104</name>
</gene>
<dbReference type="Gene3D" id="2.70.130.10">
    <property type="entry name" value="Mannose-6-phosphate receptor binding domain"/>
    <property type="match status" value="1"/>
</dbReference>
<feature type="domain" description="MRH" evidence="5">
    <location>
        <begin position="63"/>
        <end position="165"/>
    </location>
</feature>
<accession>A0A1X7VNU4</accession>
<dbReference type="OrthoDB" id="28322at2759"/>
<feature type="region of interest" description="Disordered" evidence="3">
    <location>
        <begin position="291"/>
        <end position="367"/>
    </location>
</feature>
<evidence type="ECO:0000256" key="2">
    <source>
        <dbReference type="ARBA" id="ARBA00023157"/>
    </source>
</evidence>
<dbReference type="Pfam" id="PF13015">
    <property type="entry name" value="PRKCSH_1"/>
    <property type="match status" value="1"/>
</dbReference>
<dbReference type="SUPFAM" id="SSF50911">
    <property type="entry name" value="Mannose 6-phosphate receptor domain"/>
    <property type="match status" value="1"/>
</dbReference>
<feature type="chain" id="PRO_5010871907" description="MRH domain-containing protein" evidence="4">
    <location>
        <begin position="18"/>
        <end position="410"/>
    </location>
</feature>
<name>A0A1X7VNU4_AMPQE</name>
<feature type="compositionally biased region" description="Basic and acidic residues" evidence="3">
    <location>
        <begin position="395"/>
        <end position="410"/>
    </location>
</feature>
<dbReference type="Proteomes" id="UP000007879">
    <property type="component" value="Unassembled WGS sequence"/>
</dbReference>
<evidence type="ECO:0000259" key="5">
    <source>
        <dbReference type="PROSITE" id="PS51914"/>
    </source>
</evidence>
<organism evidence="6">
    <name type="scientific">Amphimedon queenslandica</name>
    <name type="common">Sponge</name>
    <dbReference type="NCBI Taxonomy" id="400682"/>
    <lineage>
        <taxon>Eukaryota</taxon>
        <taxon>Metazoa</taxon>
        <taxon>Porifera</taxon>
        <taxon>Demospongiae</taxon>
        <taxon>Heteroscleromorpha</taxon>
        <taxon>Haplosclerida</taxon>
        <taxon>Niphatidae</taxon>
        <taxon>Amphimedon</taxon>
    </lineage>
</organism>
<feature type="region of interest" description="Disordered" evidence="3">
    <location>
        <begin position="379"/>
        <end position="410"/>
    </location>
</feature>
<proteinExistence type="predicted"/>
<dbReference type="AlphaFoldDB" id="A0A1X7VNU4"/>
<sequence>MAVTLLFLSCLVIGASLEPVRIKIVDAPHHNRHYSSPTSTRKLMLRGPPAPISGPPHLKALAGECYQTRYKNYAYDVCPFFNVTQKEETGMWNRFHGVLGVWREWVIEGDRFVGMRFALGEKCGRTDREAKILFKCSIITKLTNITEPSTCKYTIWLWTPLACFKGAMQVYRVFTPKQINEWDEINHEFHSDLITKQGLMKKRRELLLSAGLYYNFSKDEEYISNEHMPVAASYGNTAKNNPGYSVSSCHVDLAKTEEELKKMKLKLEAFEKILDQNPSLKIQINTLMSASNHTNNTGQNRSTDQGNQVNDLQKEGNDQQNQANNRVNGQHNQGDGKQNQENEVNDGVNGGRNQVNGQQNQVNDQPVISHDDILQNPINLDQNRERNHVNQRYGDTSDHKKLKQIKESLK</sequence>
<keyword evidence="7" id="KW-1185">Reference proteome</keyword>
<dbReference type="InParanoid" id="A0A1X7VNU4"/>